<feature type="signal peptide" evidence="1">
    <location>
        <begin position="1"/>
        <end position="20"/>
    </location>
</feature>
<feature type="chain" id="PRO_5034169213" description="Acid ceramidase N-terminal domain-containing protein" evidence="1">
    <location>
        <begin position="21"/>
        <end position="189"/>
    </location>
</feature>
<protein>
    <recommendedName>
        <fullName evidence="2">Acid ceramidase N-terminal domain-containing protein</fullName>
    </recommendedName>
</protein>
<dbReference type="GO" id="GO:0016810">
    <property type="term" value="F:hydrolase activity, acting on carbon-nitrogen (but not peptide) bonds"/>
    <property type="evidence" value="ECO:0007669"/>
    <property type="project" value="TreeGrafter"/>
</dbReference>
<keyword evidence="4" id="KW-1185">Reference proteome</keyword>
<evidence type="ECO:0000256" key="1">
    <source>
        <dbReference type="SAM" id="SignalP"/>
    </source>
</evidence>
<dbReference type="Pfam" id="PF15508">
    <property type="entry name" value="NAAA-beta"/>
    <property type="match status" value="1"/>
</dbReference>
<dbReference type="PANTHER" id="PTHR28583">
    <property type="entry name" value="ACID AMIDASE"/>
    <property type="match status" value="1"/>
</dbReference>
<evidence type="ECO:0000259" key="2">
    <source>
        <dbReference type="Pfam" id="PF15508"/>
    </source>
</evidence>
<dbReference type="AlphaFoldDB" id="A0A8D0FFL9"/>
<evidence type="ECO:0000313" key="3">
    <source>
        <dbReference type="Ensembl" id="ENSSOCP00000014719.1"/>
    </source>
</evidence>
<accession>A0A8D0FFL9</accession>
<reference evidence="3" key="2">
    <citation type="submission" date="2025-09" db="UniProtKB">
        <authorList>
            <consortium name="Ensembl"/>
        </authorList>
    </citation>
    <scope>IDENTIFICATION</scope>
</reference>
<dbReference type="PANTHER" id="PTHR28583:SF4">
    <property type="entry name" value="N-ACYLETHANOLAMINE-HYDROLYZING ACID AMIDASE"/>
    <property type="match status" value="1"/>
</dbReference>
<feature type="domain" description="Acid ceramidase N-terminal" evidence="2">
    <location>
        <begin position="31"/>
        <end position="82"/>
    </location>
</feature>
<dbReference type="Ensembl" id="ENSSOCT00000015102.1">
    <property type="protein sequence ID" value="ENSSOCP00000014719.1"/>
    <property type="gene ID" value="ENSSOCG00000011102.1"/>
</dbReference>
<name>A0A8D0FFL9_STROC</name>
<proteinExistence type="predicted"/>
<dbReference type="InterPro" id="IPR029130">
    <property type="entry name" value="Acid_ceramidase_N"/>
</dbReference>
<evidence type="ECO:0000313" key="4">
    <source>
        <dbReference type="Proteomes" id="UP000694551"/>
    </source>
</evidence>
<dbReference type="Proteomes" id="UP000694551">
    <property type="component" value="Unplaced"/>
</dbReference>
<sequence length="189" mass="20898">MAQGSRLWALLVLLCGAVAAAPAPPAAAPLLCNVSLDSPPEERWLPVLRHFDPAFLRAAVARVIDVPKWVHEVIRPIAAELELFMPQPFAGEILGLCKALGVSLGDGVLLNFAYESTAFCTSIVAQDDKGNIYHGRNLDYDFVDILSKITIDVRFIKSGQVRSVVDMAGWYSMKEQAMVVQLRRQWDFM</sequence>
<reference evidence="3" key="1">
    <citation type="submission" date="2025-08" db="UniProtKB">
        <authorList>
            <consortium name="Ensembl"/>
        </authorList>
    </citation>
    <scope>IDENTIFICATION</scope>
</reference>
<keyword evidence="1" id="KW-0732">Signal</keyword>
<organism evidence="3 4">
    <name type="scientific">Strix occidentalis caurina</name>
    <name type="common">northern spotted owl</name>
    <dbReference type="NCBI Taxonomy" id="311401"/>
    <lineage>
        <taxon>Eukaryota</taxon>
        <taxon>Metazoa</taxon>
        <taxon>Chordata</taxon>
        <taxon>Craniata</taxon>
        <taxon>Vertebrata</taxon>
        <taxon>Euteleostomi</taxon>
        <taxon>Archelosauria</taxon>
        <taxon>Archosauria</taxon>
        <taxon>Dinosauria</taxon>
        <taxon>Saurischia</taxon>
        <taxon>Theropoda</taxon>
        <taxon>Coelurosauria</taxon>
        <taxon>Aves</taxon>
        <taxon>Neognathae</taxon>
        <taxon>Neoaves</taxon>
        <taxon>Telluraves</taxon>
        <taxon>Strigiformes</taxon>
        <taxon>Strigidae</taxon>
        <taxon>Strix</taxon>
    </lineage>
</organism>